<dbReference type="InterPro" id="IPR036188">
    <property type="entry name" value="FAD/NAD-bd_sf"/>
</dbReference>
<feature type="binding site" evidence="5">
    <location>
        <position position="48"/>
    </location>
    <ligand>
        <name>FAD</name>
        <dbReference type="ChEBI" id="CHEBI:57692"/>
    </ligand>
</feature>
<feature type="binding site" evidence="5">
    <location>
        <position position="43"/>
    </location>
    <ligand>
        <name>FAD</name>
        <dbReference type="ChEBI" id="CHEBI:57692"/>
    </ligand>
</feature>
<keyword evidence="1 5" id="KW-0285">Flavoprotein</keyword>
<feature type="binding site" evidence="5">
    <location>
        <position position="121"/>
    </location>
    <ligand>
        <name>FAD</name>
        <dbReference type="ChEBI" id="CHEBI:57692"/>
    </ligand>
</feature>
<keyword evidence="4 5" id="KW-0560">Oxidoreductase</keyword>
<organism evidence="7 8">
    <name type="scientific">Sulfobacillus thermosulfidooxidans (strain DSM 9293 / VKM B-1269 / AT-1)</name>
    <dbReference type="NCBI Taxonomy" id="929705"/>
    <lineage>
        <taxon>Bacteria</taxon>
        <taxon>Bacillati</taxon>
        <taxon>Bacillota</taxon>
        <taxon>Clostridia</taxon>
        <taxon>Eubacteriales</taxon>
        <taxon>Clostridiales Family XVII. Incertae Sedis</taxon>
        <taxon>Sulfobacillus</taxon>
    </lineage>
</organism>
<comment type="catalytic activity">
    <reaction evidence="5">
        <text>2 reduced [2Fe-2S]-[ferredoxin] + NADP(+) + H(+) = 2 oxidized [2Fe-2S]-[ferredoxin] + NADPH</text>
        <dbReference type="Rhea" id="RHEA:20125"/>
        <dbReference type="Rhea" id="RHEA-COMP:10000"/>
        <dbReference type="Rhea" id="RHEA-COMP:10001"/>
        <dbReference type="ChEBI" id="CHEBI:15378"/>
        <dbReference type="ChEBI" id="CHEBI:33737"/>
        <dbReference type="ChEBI" id="CHEBI:33738"/>
        <dbReference type="ChEBI" id="CHEBI:57783"/>
        <dbReference type="ChEBI" id="CHEBI:58349"/>
        <dbReference type="EC" id="1.18.1.2"/>
    </reaction>
</comment>
<reference evidence="8" key="1">
    <citation type="submission" date="2017-04" db="EMBL/GenBank/DDBJ databases">
        <authorList>
            <person name="Varghese N."/>
            <person name="Submissions S."/>
        </authorList>
    </citation>
    <scope>NUCLEOTIDE SEQUENCE [LARGE SCALE GENOMIC DNA]</scope>
    <source>
        <strain evidence="8">DSM 9293</strain>
    </source>
</reference>
<evidence type="ECO:0000313" key="8">
    <source>
        <dbReference type="Proteomes" id="UP000192660"/>
    </source>
</evidence>
<dbReference type="Pfam" id="PF07992">
    <property type="entry name" value="Pyr_redox_2"/>
    <property type="match status" value="1"/>
</dbReference>
<feature type="binding site" evidence="5">
    <location>
        <position position="314"/>
    </location>
    <ligand>
        <name>FAD</name>
        <dbReference type="ChEBI" id="CHEBI:57692"/>
    </ligand>
</feature>
<gene>
    <name evidence="7" type="ORF">SAMN00768000_0516</name>
</gene>
<dbReference type="PANTHER" id="PTHR48105">
    <property type="entry name" value="THIOREDOXIN REDUCTASE 1-RELATED-RELATED"/>
    <property type="match status" value="1"/>
</dbReference>
<keyword evidence="2 5" id="KW-0274">FAD</keyword>
<proteinExistence type="inferred from homology"/>
<evidence type="ECO:0000313" key="7">
    <source>
        <dbReference type="EMBL" id="SMC02295.1"/>
    </source>
</evidence>
<dbReference type="Proteomes" id="UP000192660">
    <property type="component" value="Unassembled WGS sequence"/>
</dbReference>
<dbReference type="EMBL" id="FWWY01000001">
    <property type="protein sequence ID" value="SMC02295.1"/>
    <property type="molecule type" value="Genomic_DNA"/>
</dbReference>
<sequence length="315" mass="34802">METNIADVLIIGGGPVGLYGLYLTGLHHLNTIMIERLPQLGGQLEHLYPEKPIYDVGGFPQISGHDLITRLLEQANQYPHQVYTETPALGLRRQGTLWEIETNRDIFAAKSVIITAGIGEFLPRRFNNPAIDRFEGQGLYYTVRHLEDFRNHNVLIVGGGDSAADWAMAVAPLADKVWMIHRRDQFQCHVDSLSKLSHLPNVTLLTHQELLSVEGQDRIEGAQIRHNQSQIVTHLEVDRIIIAIGLIPGTGIFRNWGLELSGNEIAVNSAMHTNLAGVFAAGDIVSYPGKVKLISAGFGEVATAVESARRYLLSH</sequence>
<dbReference type="OrthoDB" id="9776839at2"/>
<comment type="similarity">
    <text evidence="5">Belongs to the ferredoxin--NADP reductase type 2 family.</text>
</comment>
<dbReference type="GO" id="GO:0050661">
    <property type="term" value="F:NADP binding"/>
    <property type="evidence" value="ECO:0007669"/>
    <property type="project" value="UniProtKB-UniRule"/>
</dbReference>
<protein>
    <recommendedName>
        <fullName evidence="5">Ferredoxin--NADP reductase</fullName>
        <shortName evidence="5">FNR</shortName>
        <shortName evidence="5">Fd-NADP(+) reductase</shortName>
        <ecNumber evidence="5">1.18.1.2</ecNumber>
    </recommendedName>
</protein>
<accession>A0A1W1W7Q9</accession>
<feature type="binding site" evidence="5">
    <location>
        <position position="35"/>
    </location>
    <ligand>
        <name>FAD</name>
        <dbReference type="ChEBI" id="CHEBI:57692"/>
    </ligand>
</feature>
<dbReference type="InterPro" id="IPR023753">
    <property type="entry name" value="FAD/NAD-binding_dom"/>
</dbReference>
<comment type="caution">
    <text evidence="5">Lacks conserved residue(s) required for the propagation of feature annotation.</text>
</comment>
<comment type="subunit">
    <text evidence="5">Homodimer.</text>
</comment>
<feature type="binding site" evidence="5">
    <location>
        <position position="283"/>
    </location>
    <ligand>
        <name>FAD</name>
        <dbReference type="ChEBI" id="CHEBI:57692"/>
    </ligand>
</feature>
<keyword evidence="3 5" id="KW-0521">NADP</keyword>
<dbReference type="PRINTS" id="PR00368">
    <property type="entry name" value="FADPNR"/>
</dbReference>
<evidence type="ECO:0000256" key="1">
    <source>
        <dbReference type="ARBA" id="ARBA00022630"/>
    </source>
</evidence>
<dbReference type="InterPro" id="IPR050097">
    <property type="entry name" value="Ferredoxin-NADP_redctase_2"/>
</dbReference>
<dbReference type="GO" id="GO:0004324">
    <property type="term" value="F:ferredoxin-NADP+ reductase activity"/>
    <property type="evidence" value="ECO:0007669"/>
    <property type="project" value="UniProtKB-UniRule"/>
</dbReference>
<dbReference type="SUPFAM" id="SSF51905">
    <property type="entry name" value="FAD/NAD(P)-binding domain"/>
    <property type="match status" value="1"/>
</dbReference>
<dbReference type="EC" id="1.18.1.2" evidence="5"/>
<evidence type="ECO:0000256" key="2">
    <source>
        <dbReference type="ARBA" id="ARBA00022827"/>
    </source>
</evidence>
<evidence type="ECO:0000256" key="3">
    <source>
        <dbReference type="ARBA" id="ARBA00022857"/>
    </source>
</evidence>
<feature type="binding site" evidence="5">
    <location>
        <position position="88"/>
    </location>
    <ligand>
        <name>FAD</name>
        <dbReference type="ChEBI" id="CHEBI:57692"/>
    </ligand>
</feature>
<evidence type="ECO:0000259" key="6">
    <source>
        <dbReference type="Pfam" id="PF07992"/>
    </source>
</evidence>
<dbReference type="AlphaFoldDB" id="A0A1W1W7Q9"/>
<name>A0A1W1W7Q9_SULTA</name>
<dbReference type="Gene3D" id="3.50.50.60">
    <property type="entry name" value="FAD/NAD(P)-binding domain"/>
    <property type="match status" value="2"/>
</dbReference>
<evidence type="ECO:0000256" key="5">
    <source>
        <dbReference type="HAMAP-Rule" id="MF_01685"/>
    </source>
</evidence>
<evidence type="ECO:0000256" key="4">
    <source>
        <dbReference type="ARBA" id="ARBA00023002"/>
    </source>
</evidence>
<dbReference type="PRINTS" id="PR00469">
    <property type="entry name" value="PNDRDTASEII"/>
</dbReference>
<feature type="domain" description="FAD/NAD(P)-binding" evidence="6">
    <location>
        <begin position="7"/>
        <end position="295"/>
    </location>
</feature>
<dbReference type="STRING" id="28034.BFX07_10310"/>
<keyword evidence="8" id="KW-1185">Reference proteome</keyword>
<dbReference type="HAMAP" id="MF_01685">
    <property type="entry name" value="FENR2"/>
    <property type="match status" value="1"/>
</dbReference>
<dbReference type="InterPro" id="IPR022890">
    <property type="entry name" value="Fd--NADP_Rdtase_type_2"/>
</dbReference>
<dbReference type="RefSeq" id="WP_084660847.1">
    <property type="nucleotide sequence ID" value="NZ_FWWY01000001.1"/>
</dbReference>
<dbReference type="GO" id="GO:0050660">
    <property type="term" value="F:flavin adenine dinucleotide binding"/>
    <property type="evidence" value="ECO:0007669"/>
    <property type="project" value="UniProtKB-UniRule"/>
</dbReference>
<comment type="cofactor">
    <cofactor evidence="5">
        <name>FAD</name>
        <dbReference type="ChEBI" id="CHEBI:57692"/>
    </cofactor>
    <text evidence="5">Binds 1 FAD per subunit.</text>
</comment>